<dbReference type="InterPro" id="IPR013320">
    <property type="entry name" value="ConA-like_dom_sf"/>
</dbReference>
<evidence type="ECO:0000313" key="2">
    <source>
        <dbReference type="EMBL" id="PWK44290.1"/>
    </source>
</evidence>
<evidence type="ECO:0000313" key="3">
    <source>
        <dbReference type="Proteomes" id="UP000245697"/>
    </source>
</evidence>
<sequence length="283" mass="30854">MTFEALPEPPSRAPDLADDFTGPALRADLWIDHYLPHWSTPERSRARYDLDGDGLRLRIDDDQPDWRPEDAPLRVSNVQTGDFSGAVGGHRGTHRHRPDGLTVRTPAGTRLLWAPSAGRVDVTVRAAVDPGSMLAVWLVGSEHLDPRDSGEICVFEIDAEAVGPATTTARIGIKAHHDDRLRTDMGEVPVPVDASRPHTWTAIWGAGGTVIGCEGRVVGRFPQAPDYPLILMIDIFETGGRSPVTAYPKTARIHRVRGWDLTPGWSSPLSHGARDSGEDQPGK</sequence>
<proteinExistence type="predicted"/>
<keyword evidence="3" id="KW-1185">Reference proteome</keyword>
<feature type="region of interest" description="Disordered" evidence="1">
    <location>
        <begin position="79"/>
        <end position="103"/>
    </location>
</feature>
<dbReference type="Gene3D" id="2.60.120.200">
    <property type="match status" value="1"/>
</dbReference>
<feature type="region of interest" description="Disordered" evidence="1">
    <location>
        <begin position="264"/>
        <end position="283"/>
    </location>
</feature>
<gene>
    <name evidence="2" type="ORF">BC793_112165</name>
</gene>
<dbReference type="Proteomes" id="UP000245697">
    <property type="component" value="Unassembled WGS sequence"/>
</dbReference>
<dbReference type="AlphaFoldDB" id="A0A316FAR4"/>
<protein>
    <recommendedName>
        <fullName evidence="4">GH16 domain-containing protein</fullName>
    </recommendedName>
</protein>
<name>A0A316FAR4_9ACTN</name>
<evidence type="ECO:0000256" key="1">
    <source>
        <dbReference type="SAM" id="MobiDB-lite"/>
    </source>
</evidence>
<reference evidence="2 3" key="1">
    <citation type="submission" date="2018-05" db="EMBL/GenBank/DDBJ databases">
        <title>Genomic Encyclopedia of Archaeal and Bacterial Type Strains, Phase II (KMG-II): from individual species to whole genera.</title>
        <authorList>
            <person name="Goeker M."/>
        </authorList>
    </citation>
    <scope>NUCLEOTIDE SEQUENCE [LARGE SCALE GENOMIC DNA]</scope>
    <source>
        <strain evidence="2 3">DSM 45184</strain>
    </source>
</reference>
<comment type="caution">
    <text evidence="2">The sequence shown here is derived from an EMBL/GenBank/DDBJ whole genome shotgun (WGS) entry which is preliminary data.</text>
</comment>
<organism evidence="2 3">
    <name type="scientific">Actinoplanes xinjiangensis</name>
    <dbReference type="NCBI Taxonomy" id="512350"/>
    <lineage>
        <taxon>Bacteria</taxon>
        <taxon>Bacillati</taxon>
        <taxon>Actinomycetota</taxon>
        <taxon>Actinomycetes</taxon>
        <taxon>Micromonosporales</taxon>
        <taxon>Micromonosporaceae</taxon>
        <taxon>Actinoplanes</taxon>
    </lineage>
</organism>
<evidence type="ECO:0008006" key="4">
    <source>
        <dbReference type="Google" id="ProtNLM"/>
    </source>
</evidence>
<dbReference type="EMBL" id="QGGR01000012">
    <property type="protein sequence ID" value="PWK44290.1"/>
    <property type="molecule type" value="Genomic_DNA"/>
</dbReference>
<accession>A0A316FAR4</accession>
<dbReference type="RefSeq" id="WP_203896125.1">
    <property type="nucleotide sequence ID" value="NZ_BONA01000029.1"/>
</dbReference>
<dbReference type="SUPFAM" id="SSF49899">
    <property type="entry name" value="Concanavalin A-like lectins/glucanases"/>
    <property type="match status" value="1"/>
</dbReference>
<feature type="compositionally biased region" description="Basic and acidic residues" evidence="1">
    <location>
        <begin position="272"/>
        <end position="283"/>
    </location>
</feature>